<accession>A0ABM0MY56</accession>
<dbReference type="InterPro" id="IPR016186">
    <property type="entry name" value="C-type_lectin-like/link_sf"/>
</dbReference>
<dbReference type="Proteomes" id="UP000694865">
    <property type="component" value="Unplaced"/>
</dbReference>
<dbReference type="InterPro" id="IPR001304">
    <property type="entry name" value="C-type_lectin-like"/>
</dbReference>
<keyword evidence="1" id="KW-1015">Disulfide bond</keyword>
<dbReference type="InterPro" id="IPR050780">
    <property type="entry name" value="Mucin_vWF_Thrombospondin_sf"/>
</dbReference>
<dbReference type="SMART" id="SM00034">
    <property type="entry name" value="CLECT"/>
    <property type="match status" value="1"/>
</dbReference>
<protein>
    <submittedName>
        <fullName evidence="7">Zonadhesin-like</fullName>
    </submittedName>
</protein>
<dbReference type="Pfam" id="PF00059">
    <property type="entry name" value="Lectin_C"/>
    <property type="match status" value="1"/>
</dbReference>
<dbReference type="Gene3D" id="3.10.100.10">
    <property type="entry name" value="Mannose-Binding Protein A, subunit A"/>
    <property type="match status" value="1"/>
</dbReference>
<name>A0ABM0MY56_SACKO</name>
<evidence type="ECO:0000313" key="6">
    <source>
        <dbReference type="Proteomes" id="UP000694865"/>
    </source>
</evidence>
<evidence type="ECO:0000256" key="1">
    <source>
        <dbReference type="ARBA" id="ARBA00023157"/>
    </source>
</evidence>
<dbReference type="PROSITE" id="PS51233">
    <property type="entry name" value="VWFD"/>
    <property type="match status" value="1"/>
</dbReference>
<dbReference type="InterPro" id="IPR018378">
    <property type="entry name" value="C-type_lectin_CS"/>
</dbReference>
<feature type="domain" description="VWFD" evidence="5">
    <location>
        <begin position="139"/>
        <end position="317"/>
    </location>
</feature>
<evidence type="ECO:0000256" key="2">
    <source>
        <dbReference type="ARBA" id="ARBA00023180"/>
    </source>
</evidence>
<keyword evidence="2" id="KW-0325">Glycoprotein</keyword>
<dbReference type="InterPro" id="IPR016187">
    <property type="entry name" value="CTDL_fold"/>
</dbReference>
<dbReference type="PROSITE" id="PS50041">
    <property type="entry name" value="C_TYPE_LECTIN_2"/>
    <property type="match status" value="1"/>
</dbReference>
<dbReference type="SUPFAM" id="SSF56436">
    <property type="entry name" value="C-type lectin-like"/>
    <property type="match status" value="1"/>
</dbReference>
<evidence type="ECO:0000259" key="4">
    <source>
        <dbReference type="PROSITE" id="PS50041"/>
    </source>
</evidence>
<dbReference type="Pfam" id="PF00094">
    <property type="entry name" value="VWD"/>
    <property type="match status" value="1"/>
</dbReference>
<reference evidence="7" key="1">
    <citation type="submission" date="2025-08" db="UniProtKB">
        <authorList>
            <consortium name="RefSeq"/>
        </authorList>
    </citation>
    <scope>IDENTIFICATION</scope>
    <source>
        <tissue evidence="7">Testes</tissue>
    </source>
</reference>
<evidence type="ECO:0000259" key="5">
    <source>
        <dbReference type="PROSITE" id="PS51233"/>
    </source>
</evidence>
<feature type="chain" id="PRO_5047197298" evidence="3">
    <location>
        <begin position="17"/>
        <end position="317"/>
    </location>
</feature>
<evidence type="ECO:0000256" key="3">
    <source>
        <dbReference type="SAM" id="SignalP"/>
    </source>
</evidence>
<keyword evidence="3" id="KW-0732">Signal</keyword>
<dbReference type="PANTHER" id="PTHR11339">
    <property type="entry name" value="EXTRACELLULAR MATRIX GLYCOPROTEIN RELATED"/>
    <property type="match status" value="1"/>
</dbReference>
<dbReference type="GeneID" id="102804194"/>
<evidence type="ECO:0000313" key="7">
    <source>
        <dbReference type="RefSeq" id="XP_006824947.1"/>
    </source>
</evidence>
<feature type="signal peptide" evidence="3">
    <location>
        <begin position="1"/>
        <end position="16"/>
    </location>
</feature>
<dbReference type="PROSITE" id="PS00615">
    <property type="entry name" value="C_TYPE_LECTIN_1"/>
    <property type="match status" value="1"/>
</dbReference>
<dbReference type="InterPro" id="IPR001846">
    <property type="entry name" value="VWF_type-D"/>
</dbReference>
<organism evidence="6 7">
    <name type="scientific">Saccoglossus kowalevskii</name>
    <name type="common">Acorn worm</name>
    <dbReference type="NCBI Taxonomy" id="10224"/>
    <lineage>
        <taxon>Eukaryota</taxon>
        <taxon>Metazoa</taxon>
        <taxon>Hemichordata</taxon>
        <taxon>Enteropneusta</taxon>
        <taxon>Harrimaniidae</taxon>
        <taxon>Saccoglossus</taxon>
    </lineage>
</organism>
<sequence length="317" mass="36226">MLPLLVILAVTSFTFAVPQQRIVKETDYVVVDGPVNWYDAKTICENKGGWLAEPRSQAENDAIRTLFVSGHYWLGITDLNHEGRYTYARDDSEIVYDNWNTNQPDNYLGFEHCIEMTTAIGKWNDLPCNYEWGHAICRIPCGGHGDPHMRTFDGRDYSFQGTCWYTLFKDCTVDFRFEVTVKFEAREDSTADQIRSRIVAFNVTVGDQYAIVDGRDIIKGHTGGQVTAVNSIFIEEKDKTIMLHFTSKDMTFTLDWTLRKHILKVSYYGSFYRGKLCGLMGNADGDTHNDFKKPDGSTTKDVTEFGETWKVNEKKCA</sequence>
<gene>
    <name evidence="7" type="primary">LOC102804194</name>
</gene>
<proteinExistence type="predicted"/>
<feature type="domain" description="C-type lectin" evidence="4">
    <location>
        <begin position="28"/>
        <end position="131"/>
    </location>
</feature>
<dbReference type="SMART" id="SM00216">
    <property type="entry name" value="VWD"/>
    <property type="match status" value="1"/>
</dbReference>
<keyword evidence="6" id="KW-1185">Reference proteome</keyword>
<dbReference type="RefSeq" id="XP_006824947.1">
    <property type="nucleotide sequence ID" value="XM_006824884.1"/>
</dbReference>